<sequence length="256" mass="29025">MPLWLCSTLTAGKKPLFDGWSWEDHWCGIVIQYSSRQLTFESDAMLAIPGLATVCGHQNGSRYLAGLWERDILHGMLWDCGDELEVMRPRAHLAPTWSWACMRREVAWIRDQRSLTRYHVELVDASVEPLVDVQPLGAVKPGAYLDIRGPCLVGLLASRYTAQDTTRFPVFLGEHEYRFNVDCVPELKEIAGSEVVRLWWCTEEINATIGSGRDRLLVLRAIDKTLGSFTRVGIIDSAGPEKNWRDLVAERTVRIL</sequence>
<protein>
    <submittedName>
        <fullName evidence="1">Uncharacterized protein</fullName>
    </submittedName>
</protein>
<dbReference type="Proteomes" id="UP001296104">
    <property type="component" value="Unassembled WGS sequence"/>
</dbReference>
<evidence type="ECO:0000313" key="1">
    <source>
        <dbReference type="EMBL" id="CAK3994722.1"/>
    </source>
</evidence>
<name>A0AAI8YXY6_9PEZI</name>
<dbReference type="AlphaFoldDB" id="A0AAI8YXY6"/>
<dbReference type="PANTHER" id="PTHR33112">
    <property type="entry name" value="DOMAIN PROTEIN, PUTATIVE-RELATED"/>
    <property type="match status" value="1"/>
</dbReference>
<dbReference type="PANTHER" id="PTHR33112:SF10">
    <property type="entry name" value="TOL"/>
    <property type="match status" value="1"/>
</dbReference>
<reference evidence="1" key="1">
    <citation type="submission" date="2023-11" db="EMBL/GenBank/DDBJ databases">
        <authorList>
            <person name="Alioto T."/>
            <person name="Alioto T."/>
            <person name="Gomez Garrido J."/>
        </authorList>
    </citation>
    <scope>NUCLEOTIDE SEQUENCE</scope>
</reference>
<comment type="caution">
    <text evidence="1">The sequence shown here is derived from an EMBL/GenBank/DDBJ whole genome shotgun (WGS) entry which is preliminary data.</text>
</comment>
<gene>
    <name evidence="1" type="ORF">LECACI_7A004038</name>
</gene>
<keyword evidence="2" id="KW-1185">Reference proteome</keyword>
<organism evidence="1 2">
    <name type="scientific">Lecanosticta acicola</name>
    <dbReference type="NCBI Taxonomy" id="111012"/>
    <lineage>
        <taxon>Eukaryota</taxon>
        <taxon>Fungi</taxon>
        <taxon>Dikarya</taxon>
        <taxon>Ascomycota</taxon>
        <taxon>Pezizomycotina</taxon>
        <taxon>Dothideomycetes</taxon>
        <taxon>Dothideomycetidae</taxon>
        <taxon>Mycosphaerellales</taxon>
        <taxon>Mycosphaerellaceae</taxon>
        <taxon>Lecanosticta</taxon>
    </lineage>
</organism>
<proteinExistence type="predicted"/>
<evidence type="ECO:0000313" key="2">
    <source>
        <dbReference type="Proteomes" id="UP001296104"/>
    </source>
</evidence>
<accession>A0AAI8YXY6</accession>
<dbReference type="EMBL" id="CAVMBE010000021">
    <property type="protein sequence ID" value="CAK3994722.1"/>
    <property type="molecule type" value="Genomic_DNA"/>
</dbReference>